<dbReference type="AlphaFoldDB" id="A0A9Q0X9Q3"/>
<comment type="subcellular location">
    <subcellularLocation>
        <location evidence="1">Cytoplasm</location>
    </subcellularLocation>
</comment>
<reference evidence="4" key="1">
    <citation type="journal article" date="2023" name="DNA Res.">
        <title>Chromosome-level genome assembly of Phrynocephalus forsythii using third-generation DNA sequencing and Hi-C analysis.</title>
        <authorList>
            <person name="Qi Y."/>
            <person name="Zhao W."/>
            <person name="Zhao Y."/>
            <person name="Niu C."/>
            <person name="Cao S."/>
            <person name="Zhang Y."/>
        </authorList>
    </citation>
    <scope>NUCLEOTIDE SEQUENCE</scope>
    <source>
        <tissue evidence="4">Muscle</tissue>
    </source>
</reference>
<evidence type="ECO:0000313" key="4">
    <source>
        <dbReference type="EMBL" id="KAJ7305367.1"/>
    </source>
</evidence>
<dbReference type="InterPro" id="IPR005398">
    <property type="entry name" value="Tubby_N"/>
</dbReference>
<comment type="caution">
    <text evidence="4">The sequence shown here is derived from an EMBL/GenBank/DDBJ whole genome shotgun (WGS) entry which is preliminary data.</text>
</comment>
<feature type="region of interest" description="Disordered" evidence="3">
    <location>
        <begin position="172"/>
        <end position="448"/>
    </location>
</feature>
<dbReference type="Gene3D" id="6.10.250.2390">
    <property type="match status" value="1"/>
</dbReference>
<gene>
    <name evidence="4" type="ORF">JRQ81_011311</name>
</gene>
<dbReference type="Proteomes" id="UP001142489">
    <property type="component" value="Unassembled WGS sequence"/>
</dbReference>
<feature type="compositionally biased region" description="Gly residues" evidence="3">
    <location>
        <begin position="14"/>
        <end position="25"/>
    </location>
</feature>
<sequence length="448" mass="45507">MAHSGRWRFPARPGSGGWGRRGLGGCRLRVPALRSLRGEAARPRPPANNAPDRGAAAAGGGGGGPAGQEEAPAAAAAAGSGGGGGAAAGAPPSSAASPPPPSAAPAPAASTSSSCPAGGPPSSSSAACPSSSSSSSSSSSAGAAVVPGFDAALQVSAAIGINLRRFRAACGAEAGSGEDEQFLGFGSEDEEAKCRSPATPPTAKAGARKPRGRPRNSSDRSSLVLSESWPLDSSSSQTEAPSLDRVTKKGLKNGEKRRGRPPALGSVKFKVTHPEGAQDAQKGGKEEKENVKKIRRAPSTAFQHADKIKKLRAGKLSPLKSQFKAGKLHLGRKGAQMERRRGRPPSAERASKVSPNIAASAQLEKAQRARKEKEGVPPLPKEEKPLLYDRAPAGQSGCSRPPSGPTRPSPGSCCSGPGRGPRRRWSRRPPSGRGGLNSRTSGSSSCLW</sequence>
<evidence type="ECO:0000256" key="2">
    <source>
        <dbReference type="ARBA" id="ARBA00022490"/>
    </source>
</evidence>
<evidence type="ECO:0000256" key="1">
    <source>
        <dbReference type="ARBA" id="ARBA00004496"/>
    </source>
</evidence>
<accession>A0A9Q0X9Q3</accession>
<dbReference type="OrthoDB" id="308383at2759"/>
<evidence type="ECO:0000313" key="5">
    <source>
        <dbReference type="Proteomes" id="UP001142489"/>
    </source>
</evidence>
<feature type="compositionally biased region" description="Basic and acidic residues" evidence="3">
    <location>
        <begin position="365"/>
        <end position="387"/>
    </location>
</feature>
<feature type="region of interest" description="Disordered" evidence="3">
    <location>
        <begin position="1"/>
        <end position="144"/>
    </location>
</feature>
<feature type="compositionally biased region" description="Low complexity" evidence="3">
    <location>
        <begin position="219"/>
        <end position="236"/>
    </location>
</feature>
<feature type="compositionally biased region" description="Basic residues" evidence="3">
    <location>
        <begin position="248"/>
        <end position="260"/>
    </location>
</feature>
<feature type="compositionally biased region" description="Acidic residues" evidence="3">
    <location>
        <begin position="176"/>
        <end position="191"/>
    </location>
</feature>
<feature type="compositionally biased region" description="Polar residues" evidence="3">
    <location>
        <begin position="437"/>
        <end position="448"/>
    </location>
</feature>
<organism evidence="4 5">
    <name type="scientific">Phrynocephalus forsythii</name>
    <dbReference type="NCBI Taxonomy" id="171643"/>
    <lineage>
        <taxon>Eukaryota</taxon>
        <taxon>Metazoa</taxon>
        <taxon>Chordata</taxon>
        <taxon>Craniata</taxon>
        <taxon>Vertebrata</taxon>
        <taxon>Euteleostomi</taxon>
        <taxon>Lepidosauria</taxon>
        <taxon>Squamata</taxon>
        <taxon>Bifurcata</taxon>
        <taxon>Unidentata</taxon>
        <taxon>Episquamata</taxon>
        <taxon>Toxicofera</taxon>
        <taxon>Iguania</taxon>
        <taxon>Acrodonta</taxon>
        <taxon>Agamidae</taxon>
        <taxon>Agaminae</taxon>
        <taxon>Phrynocephalus</taxon>
    </lineage>
</organism>
<feature type="compositionally biased region" description="Gly residues" evidence="3">
    <location>
        <begin position="57"/>
        <end position="66"/>
    </location>
</feature>
<dbReference type="PRINTS" id="PR01574">
    <property type="entry name" value="TUBBYPROTEIN"/>
</dbReference>
<feature type="compositionally biased region" description="Low complexity" evidence="3">
    <location>
        <begin position="105"/>
        <end position="144"/>
    </location>
</feature>
<proteinExistence type="predicted"/>
<evidence type="ECO:0000256" key="3">
    <source>
        <dbReference type="SAM" id="MobiDB-lite"/>
    </source>
</evidence>
<feature type="compositionally biased region" description="Basic and acidic residues" evidence="3">
    <location>
        <begin position="282"/>
        <end position="292"/>
    </location>
</feature>
<dbReference type="EMBL" id="JAPFRF010000022">
    <property type="protein sequence ID" value="KAJ7305367.1"/>
    <property type="molecule type" value="Genomic_DNA"/>
</dbReference>
<keyword evidence="5" id="KW-1185">Reference proteome</keyword>
<dbReference type="GO" id="GO:0005737">
    <property type="term" value="C:cytoplasm"/>
    <property type="evidence" value="ECO:0007669"/>
    <property type="project" value="UniProtKB-SubCell"/>
</dbReference>
<feature type="compositionally biased region" description="Low complexity" evidence="3">
    <location>
        <begin position="67"/>
        <end position="78"/>
    </location>
</feature>
<name>A0A9Q0X9Q3_9SAUR</name>
<keyword evidence="2" id="KW-0963">Cytoplasm</keyword>
<protein>
    <submittedName>
        <fullName evidence="4">Uncharacterized protein</fullName>
    </submittedName>
</protein>